<keyword evidence="1" id="KW-0472">Membrane</keyword>
<keyword evidence="1" id="KW-0812">Transmembrane</keyword>
<name>A0A1F5FVY8_9BACT</name>
<accession>A0A1F5FVY8</accession>
<reference evidence="2 3" key="1">
    <citation type="journal article" date="2016" name="Nat. Commun.">
        <title>Thousands of microbial genomes shed light on interconnected biogeochemical processes in an aquifer system.</title>
        <authorList>
            <person name="Anantharaman K."/>
            <person name="Brown C.T."/>
            <person name="Hug L.A."/>
            <person name="Sharon I."/>
            <person name="Castelle C.J."/>
            <person name="Probst A.J."/>
            <person name="Thomas B.C."/>
            <person name="Singh A."/>
            <person name="Wilkins M.J."/>
            <person name="Karaoz U."/>
            <person name="Brodie E.L."/>
            <person name="Williams K.H."/>
            <person name="Hubbard S.S."/>
            <person name="Banfield J.F."/>
        </authorList>
    </citation>
    <scope>NUCLEOTIDE SEQUENCE [LARGE SCALE GENOMIC DNA]</scope>
</reference>
<evidence type="ECO:0000313" key="2">
    <source>
        <dbReference type="EMBL" id="OGD83755.1"/>
    </source>
</evidence>
<feature type="transmembrane region" description="Helical" evidence="1">
    <location>
        <begin position="6"/>
        <end position="24"/>
    </location>
</feature>
<keyword evidence="1" id="KW-1133">Transmembrane helix</keyword>
<sequence length="190" mass="21707">MKNKKTLLITSTLILLAIIIFFTIQRNKTGESKSFFLNTIPLLNQDNKTKSDDAKEVIYPPINPAQTNYQKVAEKITDQISEIEKDKMVDDLPIYIDNFVTGTKINTTINVYSLVSDPPTSVRIEIYGPNYNNAGLLSEDAKAFKASFEEIKKYLKSKKVNLSNLQIIYGNRQYIQDTATLWVKEFKLLD</sequence>
<dbReference type="Proteomes" id="UP000179237">
    <property type="component" value="Unassembled WGS sequence"/>
</dbReference>
<organism evidence="2 3">
    <name type="scientific">Candidatus Collierbacteria bacterium RIFOXYD1_FULL_40_9</name>
    <dbReference type="NCBI Taxonomy" id="1817731"/>
    <lineage>
        <taxon>Bacteria</taxon>
        <taxon>Candidatus Collieribacteriota</taxon>
    </lineage>
</organism>
<dbReference type="EMBL" id="MFAQ01000009">
    <property type="protein sequence ID" value="OGD83755.1"/>
    <property type="molecule type" value="Genomic_DNA"/>
</dbReference>
<evidence type="ECO:0000256" key="1">
    <source>
        <dbReference type="SAM" id="Phobius"/>
    </source>
</evidence>
<gene>
    <name evidence="2" type="ORF">A2572_00860</name>
</gene>
<proteinExistence type="predicted"/>
<protein>
    <submittedName>
        <fullName evidence="2">Uncharacterized protein</fullName>
    </submittedName>
</protein>
<dbReference type="AlphaFoldDB" id="A0A1F5FVY8"/>
<evidence type="ECO:0000313" key="3">
    <source>
        <dbReference type="Proteomes" id="UP000179237"/>
    </source>
</evidence>
<comment type="caution">
    <text evidence="2">The sequence shown here is derived from an EMBL/GenBank/DDBJ whole genome shotgun (WGS) entry which is preliminary data.</text>
</comment>